<proteinExistence type="predicted"/>
<dbReference type="AlphaFoldDB" id="A0A176S0I6"/>
<keyword evidence="2" id="KW-1185">Reference proteome</keyword>
<comment type="caution">
    <text evidence="1">The sequence shown here is derived from an EMBL/GenBank/DDBJ whole genome shotgun (WGS) entry which is preliminary data.</text>
</comment>
<dbReference type="PATRIC" id="fig|1003181.4.peg.3639"/>
<name>A0A176S0I6_9GAMM</name>
<evidence type="ECO:0000313" key="1">
    <source>
        <dbReference type="EMBL" id="OAD21573.1"/>
    </source>
</evidence>
<accession>A0A176S0I6</accession>
<sequence length="77" mass="8980">MRVQPQPLNEITKQAIEVLCQQIGLVNTVRFINQFTTGYGNYTEEREQLFADMTLDEVISEIEEMRDQGIFDRSKPI</sequence>
<gene>
    <name evidence="1" type="ORF">THIOM_002653</name>
</gene>
<evidence type="ECO:0000313" key="2">
    <source>
        <dbReference type="Proteomes" id="UP000076962"/>
    </source>
</evidence>
<organism evidence="1 2">
    <name type="scientific">Candidatus Thiomargarita nelsonii</name>
    <dbReference type="NCBI Taxonomy" id="1003181"/>
    <lineage>
        <taxon>Bacteria</taxon>
        <taxon>Pseudomonadati</taxon>
        <taxon>Pseudomonadota</taxon>
        <taxon>Gammaproteobacteria</taxon>
        <taxon>Thiotrichales</taxon>
        <taxon>Thiotrichaceae</taxon>
        <taxon>Thiomargarita</taxon>
    </lineage>
</organism>
<dbReference type="Proteomes" id="UP000076962">
    <property type="component" value="Unassembled WGS sequence"/>
</dbReference>
<reference evidence="1 2" key="1">
    <citation type="submission" date="2016-05" db="EMBL/GenBank/DDBJ databases">
        <title>Single-cell genome of chain-forming Candidatus Thiomargarita nelsonii and comparison to other large sulfur-oxidizing bacteria.</title>
        <authorList>
            <person name="Winkel M."/>
            <person name="Salman V."/>
            <person name="Woyke T."/>
            <person name="Schulz-Vogt H."/>
            <person name="Richter M."/>
            <person name="Flood B."/>
            <person name="Bailey J."/>
            <person name="Amann R."/>
            <person name="Mussmann M."/>
        </authorList>
    </citation>
    <scope>NUCLEOTIDE SEQUENCE [LARGE SCALE GENOMIC DNA]</scope>
    <source>
        <strain evidence="1 2">THI036</strain>
    </source>
</reference>
<dbReference type="EMBL" id="LUTY01001537">
    <property type="protein sequence ID" value="OAD21573.1"/>
    <property type="molecule type" value="Genomic_DNA"/>
</dbReference>
<protein>
    <submittedName>
        <fullName evidence="1">Uncharacterized protein</fullName>
    </submittedName>
</protein>